<gene>
    <name evidence="1" type="ORF">C0Z18_02155</name>
</gene>
<comment type="caution">
    <text evidence="1">The sequence shown here is derived from an EMBL/GenBank/DDBJ whole genome shotgun (WGS) entry which is preliminary data.</text>
</comment>
<evidence type="ECO:0000313" key="1">
    <source>
        <dbReference type="EMBL" id="PMS23047.1"/>
    </source>
</evidence>
<evidence type="ECO:0000313" key="2">
    <source>
        <dbReference type="Proteomes" id="UP000235616"/>
    </source>
</evidence>
<keyword evidence="2" id="KW-1185">Reference proteome</keyword>
<dbReference type="EMBL" id="PNYA01000002">
    <property type="protein sequence ID" value="PMS23047.1"/>
    <property type="molecule type" value="Genomic_DNA"/>
</dbReference>
<dbReference type="RefSeq" id="WP_102643737.1">
    <property type="nucleotide sequence ID" value="NZ_PNYA01000002.1"/>
</dbReference>
<dbReference type="Proteomes" id="UP000235616">
    <property type="component" value="Unassembled WGS sequence"/>
</dbReference>
<dbReference type="AlphaFoldDB" id="A0A2N7W0W9"/>
<accession>A0A2N7W0W9</accession>
<protein>
    <submittedName>
        <fullName evidence="1">Uncharacterized protein</fullName>
    </submittedName>
</protein>
<name>A0A2N7W0W9_9BURK</name>
<reference evidence="1 2" key="1">
    <citation type="submission" date="2018-01" db="EMBL/GenBank/DDBJ databases">
        <title>Whole genome analyses suggest that Burkholderia sensu lato contains two further novel genera in the rhizoxinica-symbiotica group Mycetohabitans gen. nov., and Trinickia gen. nov.: implications for the evolution of diazotrophy and nodulation in the Burkholderiaceae.</title>
        <authorList>
            <person name="Estrada-de los Santos P."/>
            <person name="Palmer M."/>
            <person name="Chavez-Ramirez B."/>
            <person name="Beukes C."/>
            <person name="Steenkamp E.T."/>
            <person name="Hirsch A.M."/>
            <person name="Manyaka P."/>
            <person name="Maluk M."/>
            <person name="Lafos M."/>
            <person name="Crook M."/>
            <person name="Gross E."/>
            <person name="Simon M.F."/>
            <person name="Bueno dos Reis Junior F."/>
            <person name="Poole P.S."/>
            <person name="Venter S.N."/>
            <person name="James E.K."/>
        </authorList>
    </citation>
    <scope>NUCLEOTIDE SEQUENCE [LARGE SCALE GENOMIC DNA]</scope>
    <source>
        <strain evidence="1 2">GIMN1.004</strain>
    </source>
</reference>
<proteinExistence type="predicted"/>
<sequence length="120" mass="13267">MTATLTRETRTDILNNVRLHFIDERAMGLDPFDRTYYLNLLLTIDGADFGVSYVRCFDGAVVPAHDRPGYDEAGLAGARQALIDAHGDDGERLAYDLERRCLHVAEMAAVAHDATWAEAA</sequence>
<organism evidence="1 2">
    <name type="scientific">Trinickia dabaoshanensis</name>
    <dbReference type="NCBI Taxonomy" id="564714"/>
    <lineage>
        <taxon>Bacteria</taxon>
        <taxon>Pseudomonadati</taxon>
        <taxon>Pseudomonadota</taxon>
        <taxon>Betaproteobacteria</taxon>
        <taxon>Burkholderiales</taxon>
        <taxon>Burkholderiaceae</taxon>
        <taxon>Trinickia</taxon>
    </lineage>
</organism>